<feature type="compositionally biased region" description="Polar residues" evidence="1">
    <location>
        <begin position="566"/>
        <end position="575"/>
    </location>
</feature>
<feature type="region of interest" description="Disordered" evidence="1">
    <location>
        <begin position="213"/>
        <end position="288"/>
    </location>
</feature>
<evidence type="ECO:0000313" key="2">
    <source>
        <dbReference type="EMBL" id="KAF2868672.1"/>
    </source>
</evidence>
<dbReference type="OrthoDB" id="5417628at2759"/>
<comment type="caution">
    <text evidence="2">The sequence shown here is derived from an EMBL/GenBank/DDBJ whole genome shotgun (WGS) entry which is preliminary data.</text>
</comment>
<feature type="compositionally biased region" description="Basic and acidic residues" evidence="1">
    <location>
        <begin position="472"/>
        <end position="483"/>
    </location>
</feature>
<feature type="compositionally biased region" description="Basic and acidic residues" evidence="1">
    <location>
        <begin position="391"/>
        <end position="406"/>
    </location>
</feature>
<name>A0A7C8I5I6_9PLEO</name>
<organism evidence="2 3">
    <name type="scientific">Massariosphaeria phaeospora</name>
    <dbReference type="NCBI Taxonomy" id="100035"/>
    <lineage>
        <taxon>Eukaryota</taxon>
        <taxon>Fungi</taxon>
        <taxon>Dikarya</taxon>
        <taxon>Ascomycota</taxon>
        <taxon>Pezizomycotina</taxon>
        <taxon>Dothideomycetes</taxon>
        <taxon>Pleosporomycetidae</taxon>
        <taxon>Pleosporales</taxon>
        <taxon>Pleosporales incertae sedis</taxon>
        <taxon>Massariosphaeria</taxon>
    </lineage>
</organism>
<accession>A0A7C8I5I6</accession>
<feature type="region of interest" description="Disordered" evidence="1">
    <location>
        <begin position="512"/>
        <end position="633"/>
    </location>
</feature>
<feature type="compositionally biased region" description="Polar residues" evidence="1">
    <location>
        <begin position="583"/>
        <end position="592"/>
    </location>
</feature>
<feature type="compositionally biased region" description="Low complexity" evidence="1">
    <location>
        <begin position="526"/>
        <end position="535"/>
    </location>
</feature>
<feature type="compositionally biased region" description="Polar residues" evidence="1">
    <location>
        <begin position="516"/>
        <end position="525"/>
    </location>
</feature>
<reference evidence="2 3" key="1">
    <citation type="submission" date="2020-01" db="EMBL/GenBank/DDBJ databases">
        <authorList>
            <consortium name="DOE Joint Genome Institute"/>
            <person name="Haridas S."/>
            <person name="Albert R."/>
            <person name="Binder M."/>
            <person name="Bloem J."/>
            <person name="Labutti K."/>
            <person name="Salamov A."/>
            <person name="Andreopoulos B."/>
            <person name="Baker S.E."/>
            <person name="Barry K."/>
            <person name="Bills G."/>
            <person name="Bluhm B.H."/>
            <person name="Cannon C."/>
            <person name="Castanera R."/>
            <person name="Culley D.E."/>
            <person name="Daum C."/>
            <person name="Ezra D."/>
            <person name="Gonzalez J.B."/>
            <person name="Henrissat B."/>
            <person name="Kuo A."/>
            <person name="Liang C."/>
            <person name="Lipzen A."/>
            <person name="Lutzoni F."/>
            <person name="Magnuson J."/>
            <person name="Mondo S."/>
            <person name="Nolan M."/>
            <person name="Ohm R."/>
            <person name="Pangilinan J."/>
            <person name="Park H.-J.H."/>
            <person name="Ramirez L."/>
            <person name="Alfaro M."/>
            <person name="Sun H."/>
            <person name="Tritt A."/>
            <person name="Yoshinaga Y."/>
            <person name="Zwiers L.-H.L."/>
            <person name="Turgeon B.G."/>
            <person name="Goodwin S.B."/>
            <person name="Spatafora J.W."/>
            <person name="Crous P.W."/>
            <person name="Grigoriev I.V."/>
        </authorList>
    </citation>
    <scope>NUCLEOTIDE SEQUENCE [LARGE SCALE GENOMIC DNA]</scope>
    <source>
        <strain evidence="2 3">CBS 611.86</strain>
    </source>
</reference>
<protein>
    <submittedName>
        <fullName evidence="2">Uncharacterized protein</fullName>
    </submittedName>
</protein>
<dbReference type="AlphaFoldDB" id="A0A7C8I5I6"/>
<gene>
    <name evidence="2" type="ORF">BDV95DRAFT_499738</name>
</gene>
<proteinExistence type="predicted"/>
<feature type="compositionally biased region" description="Low complexity" evidence="1">
    <location>
        <begin position="460"/>
        <end position="470"/>
    </location>
</feature>
<feature type="compositionally biased region" description="Polar residues" evidence="1">
    <location>
        <begin position="344"/>
        <end position="356"/>
    </location>
</feature>
<feature type="region of interest" description="Disordered" evidence="1">
    <location>
        <begin position="440"/>
        <end position="485"/>
    </location>
</feature>
<evidence type="ECO:0000256" key="1">
    <source>
        <dbReference type="SAM" id="MobiDB-lite"/>
    </source>
</evidence>
<dbReference type="Proteomes" id="UP000481861">
    <property type="component" value="Unassembled WGS sequence"/>
</dbReference>
<feature type="region of interest" description="Disordered" evidence="1">
    <location>
        <begin position="382"/>
        <end position="423"/>
    </location>
</feature>
<dbReference type="EMBL" id="JAADJZ010000018">
    <property type="protein sequence ID" value="KAF2868672.1"/>
    <property type="molecule type" value="Genomic_DNA"/>
</dbReference>
<sequence length="729" mass="81044">MRYDNWDVILFPRDSHIPIQEFRTSCYVAQNEYGHQLPTLTCFIASLPAAAPFRISLHSWAIKARPSALIESRRKAGQRVVYTLQVIVDGARVFHDFYDVSSNWPQEIVHEKRSIGYPELTTSQRKPCLGFPPFHRDILMRNAWHVRDNNGRIKVLLSEQLIERGNELQRPGEIDFGAVNDLVCFAFQHAPRDILEQTGISWPIRNPLYLPSSDDSRSAGSSLQSSYEHSRKHATEARAQSPIAKPSDTSHARPHNPEPYARRRTDAPPQYGRFPRPPGGGGRGRVGVWEDSSNEFTGDSFEDVSMMDSWSTRRTSSNSITDVSMPDFMFVSPVAAKPRNNWNSSTTHFDQGSNNKWAEIRPRKERERQVVVALRDDQLGQLVEAISPPKKARDGEGSGQRSERQHPYPSKMRPPGVPTTRQSAAALARTASYPDFNVETRNTLAKQSPEKYAATELRKSSSVYHSSYSSNKENHPPTSKENRVPTPFPFFDHTLARGSFVPNCSSITSWDPDVSTRGSSWTHDPSSVVSSLSRSGRPHQMMASKVSPAHTPAAGGDVKSRKEGLGTNSPATAEQATRHDQSLLPTFDSNTTARKEKEKAPHNTPASATLGTSPQVEDVTTPSGTDASTFVPGHKAGLSSMDSTGRLERQLFSALGEELNSNFNDTVDLTLAERVNLPDLEDMDGLAGKRKRQGTFGSDRGRSPMAKMVREEKEDVEGTDTGTRRLRSD</sequence>
<feature type="region of interest" description="Disordered" evidence="1">
    <location>
        <begin position="681"/>
        <end position="729"/>
    </location>
</feature>
<keyword evidence="3" id="KW-1185">Reference proteome</keyword>
<evidence type="ECO:0000313" key="3">
    <source>
        <dbReference type="Proteomes" id="UP000481861"/>
    </source>
</evidence>
<feature type="region of interest" description="Disordered" evidence="1">
    <location>
        <begin position="344"/>
        <end position="366"/>
    </location>
</feature>
<feature type="compositionally biased region" description="Polar residues" evidence="1">
    <location>
        <begin position="604"/>
        <end position="628"/>
    </location>
</feature>